<dbReference type="InterPro" id="IPR000160">
    <property type="entry name" value="GGDEF_dom"/>
</dbReference>
<dbReference type="Pfam" id="PF00990">
    <property type="entry name" value="GGDEF"/>
    <property type="match status" value="1"/>
</dbReference>
<dbReference type="PROSITE" id="PS50110">
    <property type="entry name" value="RESPONSE_REGULATORY"/>
    <property type="match status" value="1"/>
</dbReference>
<gene>
    <name evidence="4" type="ORF">MNBD_GAMMA19-137</name>
</gene>
<dbReference type="InterPro" id="IPR011006">
    <property type="entry name" value="CheY-like_superfamily"/>
</dbReference>
<dbReference type="PROSITE" id="PS50887">
    <property type="entry name" value="GGDEF"/>
    <property type="match status" value="1"/>
</dbReference>
<dbReference type="InterPro" id="IPR050595">
    <property type="entry name" value="Bact_response_regulator"/>
</dbReference>
<feature type="domain" description="Response regulatory" evidence="2">
    <location>
        <begin position="13"/>
        <end position="131"/>
    </location>
</feature>
<proteinExistence type="predicted"/>
<sequence length="394" mass="43077">MADQQLLPASKPRVLIIDDSRVVRVSLKKILSDEFEIVEANDGEAGWQALLADEKIQVILTDAGMPRLDGYELIARIRAHDDVRINDIPVNMVTAADDAAARQRALDLGATDFITKPFDKAQLLARVRAQARLDQTTRDLAQTAVALRDQATDDALTGVRSRRYLLKHGEQDLAFAARHQQNLSVLVIALDDADRLKAKCSITTLDLLLIGVAGCLQTAIRKEDTLARIADTRFAIIAPTLGGAEAHRVCDRIRQQLASQPFNVGEMQISLTVSIGLSNRGINNIKRIEGFLTLAEKYAASAQAAGGNRLMPAEFGSVQTSKKSISIDAALRILSKGDSEKLTPHIDIMLEQLMPLLDFCNRKQQWGADLELAAIRQKAGSLSGSGEYSKRKLP</sequence>
<dbReference type="Gene3D" id="3.40.50.2300">
    <property type="match status" value="1"/>
</dbReference>
<dbReference type="SMART" id="SM00448">
    <property type="entry name" value="REC"/>
    <property type="match status" value="1"/>
</dbReference>
<dbReference type="PANTHER" id="PTHR44591:SF3">
    <property type="entry name" value="RESPONSE REGULATORY DOMAIN-CONTAINING PROTEIN"/>
    <property type="match status" value="1"/>
</dbReference>
<dbReference type="Pfam" id="PF00072">
    <property type="entry name" value="Response_reg"/>
    <property type="match status" value="1"/>
</dbReference>
<dbReference type="CDD" id="cd01949">
    <property type="entry name" value="GGDEF"/>
    <property type="match status" value="1"/>
</dbReference>
<keyword evidence="1" id="KW-0597">Phosphoprotein</keyword>
<dbReference type="InterPro" id="IPR029787">
    <property type="entry name" value="Nucleotide_cyclase"/>
</dbReference>
<organism evidence="4">
    <name type="scientific">hydrothermal vent metagenome</name>
    <dbReference type="NCBI Taxonomy" id="652676"/>
    <lineage>
        <taxon>unclassified sequences</taxon>
        <taxon>metagenomes</taxon>
        <taxon>ecological metagenomes</taxon>
    </lineage>
</organism>
<dbReference type="SUPFAM" id="SSF55073">
    <property type="entry name" value="Nucleotide cyclase"/>
    <property type="match status" value="1"/>
</dbReference>
<dbReference type="SMART" id="SM00267">
    <property type="entry name" value="GGDEF"/>
    <property type="match status" value="1"/>
</dbReference>
<dbReference type="GO" id="GO:0000160">
    <property type="term" value="P:phosphorelay signal transduction system"/>
    <property type="evidence" value="ECO:0007669"/>
    <property type="project" value="InterPro"/>
</dbReference>
<dbReference type="SUPFAM" id="SSF52172">
    <property type="entry name" value="CheY-like"/>
    <property type="match status" value="1"/>
</dbReference>
<name>A0A3B1A678_9ZZZZ</name>
<feature type="domain" description="GGDEF" evidence="3">
    <location>
        <begin position="181"/>
        <end position="315"/>
    </location>
</feature>
<dbReference type="InterPro" id="IPR043128">
    <property type="entry name" value="Rev_trsase/Diguanyl_cyclase"/>
</dbReference>
<accession>A0A3B1A678</accession>
<dbReference type="EMBL" id="UOFV01000045">
    <property type="protein sequence ID" value="VAW95107.1"/>
    <property type="molecule type" value="Genomic_DNA"/>
</dbReference>
<reference evidence="4" key="1">
    <citation type="submission" date="2018-06" db="EMBL/GenBank/DDBJ databases">
        <authorList>
            <person name="Zhirakovskaya E."/>
        </authorList>
    </citation>
    <scope>NUCLEOTIDE SEQUENCE</scope>
</reference>
<dbReference type="Gene3D" id="3.30.70.270">
    <property type="match status" value="1"/>
</dbReference>
<dbReference type="PANTHER" id="PTHR44591">
    <property type="entry name" value="STRESS RESPONSE REGULATOR PROTEIN 1"/>
    <property type="match status" value="1"/>
</dbReference>
<evidence type="ECO:0000259" key="2">
    <source>
        <dbReference type="PROSITE" id="PS50110"/>
    </source>
</evidence>
<dbReference type="NCBIfam" id="TIGR00254">
    <property type="entry name" value="GGDEF"/>
    <property type="match status" value="1"/>
</dbReference>
<evidence type="ECO:0000259" key="3">
    <source>
        <dbReference type="PROSITE" id="PS50887"/>
    </source>
</evidence>
<protein>
    <submittedName>
        <fullName evidence="4">Diguanylate cyclase/phosphodiesterase (GGDEF &amp; EAL domains) with PAS/PAC sensor(S)</fullName>
    </submittedName>
</protein>
<evidence type="ECO:0000313" key="4">
    <source>
        <dbReference type="EMBL" id="VAW95107.1"/>
    </source>
</evidence>
<dbReference type="InterPro" id="IPR001789">
    <property type="entry name" value="Sig_transdc_resp-reg_receiver"/>
</dbReference>
<dbReference type="AlphaFoldDB" id="A0A3B1A678"/>
<evidence type="ECO:0000256" key="1">
    <source>
        <dbReference type="ARBA" id="ARBA00022553"/>
    </source>
</evidence>